<evidence type="ECO:0000313" key="7">
    <source>
        <dbReference type="EMBL" id="GAA0776747.1"/>
    </source>
</evidence>
<keyword evidence="4" id="KW-1133">Transmembrane helix</keyword>
<comment type="caution">
    <text evidence="7">The sequence shown here is derived from an EMBL/GenBank/DDBJ whole genome shotgun (WGS) entry which is preliminary data.</text>
</comment>
<dbReference type="NCBIfam" id="TIGR01167">
    <property type="entry name" value="LPXTG_anchor"/>
    <property type="match status" value="1"/>
</dbReference>
<feature type="domain" description="5'-Nucleotidase C-terminal" evidence="6">
    <location>
        <begin position="367"/>
        <end position="503"/>
    </location>
</feature>
<dbReference type="PANTHER" id="PTHR11575:SF24">
    <property type="entry name" value="5'-NUCLEOTIDASE"/>
    <property type="match status" value="1"/>
</dbReference>
<dbReference type="PANTHER" id="PTHR11575">
    <property type="entry name" value="5'-NUCLEOTIDASE-RELATED"/>
    <property type="match status" value="1"/>
</dbReference>
<gene>
    <name evidence="7" type="ORF">GCM10008908_30630</name>
</gene>
<dbReference type="Pfam" id="PF02872">
    <property type="entry name" value="5_nucleotid_C"/>
    <property type="match status" value="1"/>
</dbReference>
<keyword evidence="1" id="KW-0732">Signal</keyword>
<dbReference type="Gene3D" id="3.90.780.10">
    <property type="entry name" value="5'-Nucleotidase, C-terminal domain"/>
    <property type="match status" value="1"/>
</dbReference>
<dbReference type="InterPro" id="IPR029052">
    <property type="entry name" value="Metallo-depent_PP-like"/>
</dbReference>
<dbReference type="RefSeq" id="WP_343827361.1">
    <property type="nucleotide sequence ID" value="NZ_BAAACI010000007.1"/>
</dbReference>
<sequence>MKEKKRLTAFIMSLFLFATLVMPVNITKAYAEDNDKINNSQAVVDDESNVEEQSLEITNLSTGKKIVDILSFNDFHGNVLESGKNIGAAKLAGVVNEYKAKTNTEYGVISVSAGDLYQGTAISNLTTGKPVTAMAKAMGLEASAIGNHEFDWGVDNINTWANEGGFPFLAANIVKKGTEEKVSYAQPYKVVERNGVKIGLIGISTPETATSTLAENVKDVDFLDPVKTVAKWNKVLRETEKVNAVVVIAHAGAYQDSNTKEITGEAADIAKIEGVDAVIAGHNHAVVSGEVNGVPVVEGGYNGRALAKLTFTFDDSNKLLDVEPSADVFLGKEATLPVDENVLKEVKNIKEGLSEILGKKVTSLKERLSHDDKNTAVTPLGVTVAETMRKIVGTEIAVTNGGGIRRSLEQGDVTVGDMYEILPFDNTIVTLDVKGSDLYGIIEHGINTEGFAWGQFAGIKVWYNPEGGKVSSIRLNDGTKIDMEKYYSVAINDFMLTGGDKYDFSNAINAVNTNVVMRDAMAEEWNKNGAPELDFNVLVAGEDTTVDKPTEEEKPTEPNVPEENKPSIPNTNKPSKPSKLPQTGAPITPDVFGTMGIMAIALGGYIIKKKKSA</sequence>
<dbReference type="SUPFAM" id="SSF55816">
    <property type="entry name" value="5'-nucleotidase (syn. UDP-sugar hydrolase), C-terminal domain"/>
    <property type="match status" value="1"/>
</dbReference>
<keyword evidence="2" id="KW-0378">Hydrolase</keyword>
<evidence type="ECO:0000256" key="2">
    <source>
        <dbReference type="RuleBase" id="RU362119"/>
    </source>
</evidence>
<accession>A0ABN1KV39</accession>
<reference evidence="7 8" key="1">
    <citation type="journal article" date="2019" name="Int. J. Syst. Evol. Microbiol.">
        <title>The Global Catalogue of Microorganisms (GCM) 10K type strain sequencing project: providing services to taxonomists for standard genome sequencing and annotation.</title>
        <authorList>
            <consortium name="The Broad Institute Genomics Platform"/>
            <consortium name="The Broad Institute Genome Sequencing Center for Infectious Disease"/>
            <person name="Wu L."/>
            <person name="Ma J."/>
        </authorList>
    </citation>
    <scope>NUCLEOTIDE SEQUENCE [LARGE SCALE GENOMIC DNA]</scope>
    <source>
        <strain evidence="7 8">JCM 1417</strain>
    </source>
</reference>
<keyword evidence="4" id="KW-0812">Transmembrane</keyword>
<dbReference type="Proteomes" id="UP001501047">
    <property type="component" value="Unassembled WGS sequence"/>
</dbReference>
<dbReference type="Gene3D" id="3.60.21.10">
    <property type="match status" value="1"/>
</dbReference>
<evidence type="ECO:0000313" key="8">
    <source>
        <dbReference type="Proteomes" id="UP001501047"/>
    </source>
</evidence>
<comment type="similarity">
    <text evidence="2">Belongs to the 5'-nucleotidase family.</text>
</comment>
<evidence type="ECO:0000259" key="6">
    <source>
        <dbReference type="Pfam" id="PF02872"/>
    </source>
</evidence>
<dbReference type="CDD" id="cd00845">
    <property type="entry name" value="MPP_UshA_N_like"/>
    <property type="match status" value="1"/>
</dbReference>
<protein>
    <submittedName>
        <fullName evidence="7">5'-nucleotidase C-terminal domain-containing protein</fullName>
    </submittedName>
</protein>
<dbReference type="InterPro" id="IPR036907">
    <property type="entry name" value="5'-Nucleotdase_C_sf"/>
</dbReference>
<evidence type="ECO:0000259" key="5">
    <source>
        <dbReference type="Pfam" id="PF00149"/>
    </source>
</evidence>
<dbReference type="Pfam" id="PF00149">
    <property type="entry name" value="Metallophos"/>
    <property type="match status" value="1"/>
</dbReference>
<feature type="compositionally biased region" description="Basic and acidic residues" evidence="3">
    <location>
        <begin position="545"/>
        <end position="556"/>
    </location>
</feature>
<dbReference type="EMBL" id="BAAACI010000007">
    <property type="protein sequence ID" value="GAA0776747.1"/>
    <property type="molecule type" value="Genomic_DNA"/>
</dbReference>
<dbReference type="InterPro" id="IPR008334">
    <property type="entry name" value="5'-Nucleotdase_C"/>
</dbReference>
<dbReference type="InterPro" id="IPR004843">
    <property type="entry name" value="Calcineurin-like_PHP"/>
</dbReference>
<keyword evidence="8" id="KW-1185">Reference proteome</keyword>
<evidence type="ECO:0000256" key="1">
    <source>
        <dbReference type="ARBA" id="ARBA00022729"/>
    </source>
</evidence>
<feature type="domain" description="Calcineurin-like phosphoesterase" evidence="5">
    <location>
        <begin position="69"/>
        <end position="285"/>
    </location>
</feature>
<dbReference type="SUPFAM" id="SSF56300">
    <property type="entry name" value="Metallo-dependent phosphatases"/>
    <property type="match status" value="1"/>
</dbReference>
<name>A0ABN1KV39_CLOSU</name>
<keyword evidence="4" id="KW-0472">Membrane</keyword>
<proteinExistence type="inferred from homology"/>
<dbReference type="InterPro" id="IPR006179">
    <property type="entry name" value="5_nucleotidase/apyrase"/>
</dbReference>
<evidence type="ECO:0000256" key="4">
    <source>
        <dbReference type="SAM" id="Phobius"/>
    </source>
</evidence>
<evidence type="ECO:0000256" key="3">
    <source>
        <dbReference type="SAM" id="MobiDB-lite"/>
    </source>
</evidence>
<keyword evidence="2" id="KW-0547">Nucleotide-binding</keyword>
<feature type="transmembrane region" description="Helical" evidence="4">
    <location>
        <begin position="591"/>
        <end position="607"/>
    </location>
</feature>
<feature type="region of interest" description="Disordered" evidence="3">
    <location>
        <begin position="545"/>
        <end position="588"/>
    </location>
</feature>
<dbReference type="PRINTS" id="PR01607">
    <property type="entry name" value="APYRASEFAMLY"/>
</dbReference>
<organism evidence="7 8">
    <name type="scientific">Clostridium subterminale</name>
    <dbReference type="NCBI Taxonomy" id="1550"/>
    <lineage>
        <taxon>Bacteria</taxon>
        <taxon>Bacillati</taxon>
        <taxon>Bacillota</taxon>
        <taxon>Clostridia</taxon>
        <taxon>Eubacteriales</taxon>
        <taxon>Clostridiaceae</taxon>
        <taxon>Clostridium</taxon>
    </lineage>
</organism>